<feature type="transmembrane region" description="Helical" evidence="6">
    <location>
        <begin position="57"/>
        <end position="89"/>
    </location>
</feature>
<keyword evidence="2" id="KW-1003">Cell membrane</keyword>
<sequence>MRIGARTLKTGIAVALSLAIPLLFNFPSGSVLAAISAIFALQPSVKRSIKTLKDRIIANLIGALVAICITLTLGNHFIIVGVAACVLIAILNKMNLSSVIGLATVTLIVIMQTTEDNFILYATIRVAATIMGVFIAFLVNTILFPPKYEEKLYHVTDYSTTEIMKFLRASVRKNSQYPVLKKDLKWIKSELNRMDVYLSLFKDEGLLTRKKDRVQKLRKVVVYRQIIETTKEAYNLSHTFHSYENSFNHFPKDLRILIRERLETLLTAHEQILLKFNGRVSPDSVNFISYKAPLRKEFMQSFFDEASLEEYMHDDYGQSNAVIHIMSSILKYEEHLEHLNILVSSYKGNDWNPDTEISNIEHVEQQ</sequence>
<reference evidence="7 8" key="1">
    <citation type="journal article" date="2020" name="Microorganisms">
        <title>New Insight into Antimicrobial Compounds from Food and Marine-Sourced Carnobacterium Species through Phenotype and Genome Analyses.</title>
        <authorList>
            <person name="Begrem S."/>
            <person name="Ivaniuk F."/>
            <person name="Gigout-Chevalier F."/>
            <person name="Kolypczuk L."/>
            <person name="Bonnetot S."/>
            <person name="Leroi F."/>
            <person name="Grovel O."/>
            <person name="Delbarre-Ladrat C."/>
            <person name="Passerini D."/>
        </authorList>
    </citation>
    <scope>NUCLEOTIDE SEQUENCE [LARGE SCALE GENOMIC DNA]</scope>
    <source>
        <strain evidence="7 8">MIP2551</strain>
    </source>
</reference>
<evidence type="ECO:0000256" key="2">
    <source>
        <dbReference type="ARBA" id="ARBA00022475"/>
    </source>
</evidence>
<feature type="transmembrane region" description="Helical" evidence="6">
    <location>
        <begin position="96"/>
        <end position="113"/>
    </location>
</feature>
<accession>A0ABR7TDD4</accession>
<keyword evidence="4 6" id="KW-1133">Transmembrane helix</keyword>
<name>A0ABR7TDD4_9LACT</name>
<proteinExistence type="predicted"/>
<protein>
    <submittedName>
        <fullName evidence="7">Aromatic acid exporter family protein</fullName>
    </submittedName>
</protein>
<keyword evidence="3 6" id="KW-0812">Transmembrane</keyword>
<keyword evidence="8" id="KW-1185">Reference proteome</keyword>
<keyword evidence="5 6" id="KW-0472">Membrane</keyword>
<evidence type="ECO:0000256" key="1">
    <source>
        <dbReference type="ARBA" id="ARBA00004651"/>
    </source>
</evidence>
<comment type="caution">
    <text evidence="7">The sequence shown here is derived from an EMBL/GenBank/DDBJ whole genome shotgun (WGS) entry which is preliminary data.</text>
</comment>
<dbReference type="Pfam" id="PF06081">
    <property type="entry name" value="ArAE_1"/>
    <property type="match status" value="1"/>
</dbReference>
<feature type="transmembrane region" description="Helical" evidence="6">
    <location>
        <begin position="119"/>
        <end position="144"/>
    </location>
</feature>
<dbReference type="PANTHER" id="PTHR30509:SF27">
    <property type="entry name" value="UPF0421 PROTEIN YGAE"/>
    <property type="match status" value="1"/>
</dbReference>
<dbReference type="Proteomes" id="UP000638836">
    <property type="component" value="Unassembled WGS sequence"/>
</dbReference>
<comment type="subcellular location">
    <subcellularLocation>
        <location evidence="1">Cell membrane</location>
        <topology evidence="1">Multi-pass membrane protein</topology>
    </subcellularLocation>
</comment>
<evidence type="ECO:0000256" key="6">
    <source>
        <dbReference type="SAM" id="Phobius"/>
    </source>
</evidence>
<dbReference type="PANTHER" id="PTHR30509">
    <property type="entry name" value="P-HYDROXYBENZOIC ACID EFFLUX PUMP SUBUNIT-RELATED"/>
    <property type="match status" value="1"/>
</dbReference>
<dbReference type="RefSeq" id="WP_187949079.1">
    <property type="nucleotide sequence ID" value="NZ_WNJQ01000008.1"/>
</dbReference>
<evidence type="ECO:0000256" key="4">
    <source>
        <dbReference type="ARBA" id="ARBA00022989"/>
    </source>
</evidence>
<organism evidence="7 8">
    <name type="scientific">Carnobacterium inhibens</name>
    <dbReference type="NCBI Taxonomy" id="147709"/>
    <lineage>
        <taxon>Bacteria</taxon>
        <taxon>Bacillati</taxon>
        <taxon>Bacillota</taxon>
        <taxon>Bacilli</taxon>
        <taxon>Lactobacillales</taxon>
        <taxon>Carnobacteriaceae</taxon>
        <taxon>Carnobacterium</taxon>
    </lineage>
</organism>
<evidence type="ECO:0000313" key="7">
    <source>
        <dbReference type="EMBL" id="MBC9825991.1"/>
    </source>
</evidence>
<dbReference type="InterPro" id="IPR010343">
    <property type="entry name" value="ArAE_1"/>
</dbReference>
<dbReference type="EMBL" id="WNJQ01000008">
    <property type="protein sequence ID" value="MBC9825991.1"/>
    <property type="molecule type" value="Genomic_DNA"/>
</dbReference>
<evidence type="ECO:0000313" key="8">
    <source>
        <dbReference type="Proteomes" id="UP000638836"/>
    </source>
</evidence>
<evidence type="ECO:0000256" key="3">
    <source>
        <dbReference type="ARBA" id="ARBA00022692"/>
    </source>
</evidence>
<gene>
    <name evidence="7" type="ORF">GLO26_09200</name>
</gene>
<evidence type="ECO:0000256" key="5">
    <source>
        <dbReference type="ARBA" id="ARBA00023136"/>
    </source>
</evidence>